<dbReference type="EMBL" id="JAUGZK010000003">
    <property type="protein sequence ID" value="MEE2023587.1"/>
    <property type="molecule type" value="Genomic_DNA"/>
</dbReference>
<sequence>MHQVDFDFIAELEGKAQLKGYVPDPAHSNSGVTIATGFDIGQRSESDIINLLPEHPELVDKLVPYCGLKRIDAVIALQKCPLLITREEAGVIDSSVKNQFLGQLQQRYNAASMAVFTDLPAAMQTVIASVAFQYGDLARRCPKFWRTAVNVDSTAMINELKNFGDRYPTRRNREANYLQKYCQMGDV</sequence>
<evidence type="ECO:0000259" key="3">
    <source>
        <dbReference type="Pfam" id="PF16754"/>
    </source>
</evidence>
<dbReference type="CDD" id="cd16902">
    <property type="entry name" value="pesticin_lyz"/>
    <property type="match status" value="1"/>
</dbReference>
<dbReference type="EC" id="3.2.1.17" evidence="4"/>
<organism evidence="4 5">
    <name type="scientific">Alkalimonas mucilaginosa</name>
    <dbReference type="NCBI Taxonomy" id="3057676"/>
    <lineage>
        <taxon>Bacteria</taxon>
        <taxon>Pseudomonadati</taxon>
        <taxon>Pseudomonadota</taxon>
        <taxon>Gammaproteobacteria</taxon>
        <taxon>Alkalimonas</taxon>
    </lineage>
</organism>
<reference evidence="4 5" key="1">
    <citation type="submission" date="2023-06" db="EMBL/GenBank/DDBJ databases">
        <title>Alkalimonas sp., MEB004 an alkaliphilic bacterium isolated from Lonar Lake, India.</title>
        <authorList>
            <person name="Joshi A."/>
            <person name="Thite S."/>
        </authorList>
    </citation>
    <scope>NUCLEOTIDE SEQUENCE [LARGE SCALE GENOMIC DNA]</scope>
    <source>
        <strain evidence="4 5">MEB004</strain>
    </source>
</reference>
<keyword evidence="1" id="KW-0929">Antimicrobial</keyword>
<dbReference type="SUPFAM" id="SSF53955">
    <property type="entry name" value="Lysozyme-like"/>
    <property type="match status" value="1"/>
</dbReference>
<evidence type="ECO:0000256" key="1">
    <source>
        <dbReference type="ARBA" id="ARBA00022529"/>
    </source>
</evidence>
<dbReference type="Proteomes" id="UP001339167">
    <property type="component" value="Unassembled WGS sequence"/>
</dbReference>
<dbReference type="InterPro" id="IPR023347">
    <property type="entry name" value="Lysozyme_dom_sf"/>
</dbReference>
<evidence type="ECO:0000256" key="2">
    <source>
        <dbReference type="ARBA" id="ARBA00022638"/>
    </source>
</evidence>
<keyword evidence="5" id="KW-1185">Reference proteome</keyword>
<dbReference type="InterPro" id="IPR031922">
    <property type="entry name" value="Pesticin_C"/>
</dbReference>
<keyword evidence="2" id="KW-0081">Bacteriolytic enzyme</keyword>
<keyword evidence="4" id="KW-0326">Glycosidase</keyword>
<evidence type="ECO:0000313" key="4">
    <source>
        <dbReference type="EMBL" id="MEE2023587.1"/>
    </source>
</evidence>
<name>A0ABU7JDA2_9GAMM</name>
<proteinExistence type="predicted"/>
<feature type="domain" description="Pesticin C-terminal" evidence="3">
    <location>
        <begin position="3"/>
        <end position="149"/>
    </location>
</feature>
<accession>A0ABU7JDA2</accession>
<gene>
    <name evidence="4" type="ORF">QWF21_04955</name>
</gene>
<dbReference type="RefSeq" id="WP_330086942.1">
    <property type="nucleotide sequence ID" value="NZ_JAUGZK010000003.1"/>
</dbReference>
<dbReference type="Pfam" id="PF16754">
    <property type="entry name" value="Pesticin"/>
    <property type="match status" value="1"/>
</dbReference>
<dbReference type="Gene3D" id="1.10.530.40">
    <property type="match status" value="1"/>
</dbReference>
<dbReference type="GO" id="GO:0003796">
    <property type="term" value="F:lysozyme activity"/>
    <property type="evidence" value="ECO:0007669"/>
    <property type="project" value="UniProtKB-EC"/>
</dbReference>
<comment type="caution">
    <text evidence="4">The sequence shown here is derived from an EMBL/GenBank/DDBJ whole genome shotgun (WGS) entry which is preliminary data.</text>
</comment>
<evidence type="ECO:0000313" key="5">
    <source>
        <dbReference type="Proteomes" id="UP001339167"/>
    </source>
</evidence>
<protein>
    <submittedName>
        <fullName evidence="4">Pesticin C-terminus-like muramidase</fullName>
        <ecNumber evidence="4">3.2.1.17</ecNumber>
    </submittedName>
</protein>
<keyword evidence="4" id="KW-0378">Hydrolase</keyword>
<dbReference type="InterPro" id="IPR023346">
    <property type="entry name" value="Lysozyme-like_dom_sf"/>
</dbReference>